<comment type="caution">
    <text evidence="10">The sequence shown here is derived from an EMBL/GenBank/DDBJ whole genome shotgun (WGS) entry which is preliminary data.</text>
</comment>
<dbReference type="Gene3D" id="3.40.50.11380">
    <property type="match status" value="1"/>
</dbReference>
<dbReference type="SMART" id="SM00028">
    <property type="entry name" value="TPR"/>
    <property type="match status" value="5"/>
</dbReference>
<evidence type="ECO:0000256" key="7">
    <source>
        <dbReference type="ARBA" id="ARBA00022803"/>
    </source>
</evidence>
<dbReference type="SUPFAM" id="SSF53756">
    <property type="entry name" value="UDP-Glycosyltransferase/glycogen phosphorylase"/>
    <property type="match status" value="1"/>
</dbReference>
<organism evidence="10 11">
    <name type="scientific">Vibrio tetraodonis subsp. pristinus</name>
    <dbReference type="NCBI Taxonomy" id="2695891"/>
    <lineage>
        <taxon>Bacteria</taxon>
        <taxon>Pseudomonadati</taxon>
        <taxon>Pseudomonadota</taxon>
        <taxon>Gammaproteobacteria</taxon>
        <taxon>Vibrionales</taxon>
        <taxon>Vibrionaceae</taxon>
        <taxon>Vibrio</taxon>
    </lineage>
</organism>
<proteinExistence type="inferred from homology"/>
<evidence type="ECO:0000256" key="3">
    <source>
        <dbReference type="ARBA" id="ARBA00011970"/>
    </source>
</evidence>
<dbReference type="PANTHER" id="PTHR44998">
    <property type="match status" value="1"/>
</dbReference>
<dbReference type="EMBL" id="WWEU01000016">
    <property type="protein sequence ID" value="MYM61587.1"/>
    <property type="molecule type" value="Genomic_DNA"/>
</dbReference>
<dbReference type="Pfam" id="PF13844">
    <property type="entry name" value="Glyco_transf_41"/>
    <property type="match status" value="2"/>
</dbReference>
<evidence type="ECO:0000256" key="4">
    <source>
        <dbReference type="ARBA" id="ARBA00022676"/>
    </source>
</evidence>
<dbReference type="Pfam" id="PF13181">
    <property type="entry name" value="TPR_8"/>
    <property type="match status" value="1"/>
</dbReference>
<evidence type="ECO:0000256" key="5">
    <source>
        <dbReference type="ARBA" id="ARBA00022679"/>
    </source>
</evidence>
<evidence type="ECO:0000313" key="10">
    <source>
        <dbReference type="EMBL" id="MYM61587.1"/>
    </source>
</evidence>
<reference evidence="10 11" key="1">
    <citation type="submission" date="2020-01" db="EMBL/GenBank/DDBJ databases">
        <title>Draft Genome Sequence of Vibrio sp. strain OCN044, Isolated from a Healthy Coral at Palmyra Atoll.</title>
        <authorList>
            <person name="Videau P."/>
            <person name="Loughran R."/>
            <person name="Esquivel A."/>
            <person name="Deadmond M."/>
            <person name="Paddock B.E."/>
            <person name="Saw J.H."/>
            <person name="Ushijima B."/>
        </authorList>
    </citation>
    <scope>NUCLEOTIDE SEQUENCE [LARGE SCALE GENOMIC DNA]</scope>
    <source>
        <strain evidence="10 11">OCN044</strain>
    </source>
</reference>
<dbReference type="InterPro" id="IPR013105">
    <property type="entry name" value="TPR_2"/>
</dbReference>
<accession>A0A6L8LZS8</accession>
<dbReference type="PANTHER" id="PTHR44998:SF1">
    <property type="entry name" value="UDP-N-ACETYLGLUCOSAMINE--PEPTIDE N-ACETYLGLUCOSAMINYLTRANSFERASE 110 KDA SUBUNIT"/>
    <property type="match status" value="1"/>
</dbReference>
<evidence type="ECO:0000259" key="9">
    <source>
        <dbReference type="Pfam" id="PF13844"/>
    </source>
</evidence>
<comment type="pathway">
    <text evidence="1">Protein modification; protein glycosylation.</text>
</comment>
<dbReference type="InterPro" id="IPR029489">
    <property type="entry name" value="OGT/SEC/SPY_C"/>
</dbReference>
<feature type="repeat" description="TPR" evidence="8">
    <location>
        <begin position="41"/>
        <end position="74"/>
    </location>
</feature>
<dbReference type="Pfam" id="PF07719">
    <property type="entry name" value="TPR_2"/>
    <property type="match status" value="1"/>
</dbReference>
<evidence type="ECO:0000256" key="6">
    <source>
        <dbReference type="ARBA" id="ARBA00022737"/>
    </source>
</evidence>
<dbReference type="InterPro" id="IPR019734">
    <property type="entry name" value="TPR_rpt"/>
</dbReference>
<protein>
    <recommendedName>
        <fullName evidence="3">protein O-GlcNAc transferase</fullName>
        <ecNumber evidence="3">2.4.1.255</ecNumber>
    </recommendedName>
</protein>
<evidence type="ECO:0000256" key="1">
    <source>
        <dbReference type="ARBA" id="ARBA00004922"/>
    </source>
</evidence>
<feature type="repeat" description="TPR" evidence="8">
    <location>
        <begin position="143"/>
        <end position="176"/>
    </location>
</feature>
<dbReference type="PROSITE" id="PS50293">
    <property type="entry name" value="TPR_REGION"/>
    <property type="match status" value="4"/>
</dbReference>
<feature type="domain" description="O-GlcNAc transferase C-terminal" evidence="9">
    <location>
        <begin position="286"/>
        <end position="447"/>
    </location>
</feature>
<dbReference type="InterPro" id="IPR011990">
    <property type="entry name" value="TPR-like_helical_dom_sf"/>
</dbReference>
<sequence length="663" mass="74860">MASETALNETIERLIEQYNQGQVNLVLKQAQALSIQHPNNSMVWNILGVASKSVGNMDQALEAFEQVIDLCPENVGGYNNLAVVLRDKGKLQEALGYYQKALALKPDYAEAHNNKGVVLRDLGNLKDAVKAYQQALAINPDYAEAHNNLGIIFQEQGKLKQASECYMRALSLKPNHVEAYDNLGAVLEKQDKPELAVTAYQKALTLDPHMESVRLKKLYQQARLCDWSAMEEDISMVKTLGTQGKAVSPFAALTFEDSPLRHRLRSEQFVKSKHLVCDLPQIAKPKQKPSRLRIGYFSADFHDHATMHLMSKVFALHDREKFDVYAYSFGPNTGDSTRKKAPDLFDVFHDVAELNDLEIAKLARKDRIDIAVDLKGHTRDGRLGIFAKRPAPLQISHVGYPGTTGADFIDYLVADSYLIPQEQRPNYTENIIYLPNSYQPNDNTGLIPQCSSNKQELGLPEKGLVFCCFNSPYKLSPTEFDIWMSVLKNVKGSVLWLFSDNPHVQRNLKQYAEQRDVSSERLVFAKPLQQEEHLARYQHADIFLDTFNVNAHTTASDALWAGVPVVTKSGQGLAARVSTSLLHATGLAELVTHTNEEYQQVILQLANNPEKLAEIKQTLTSQRMSMPLFDTERYTQNLEKAYIMAYQDYFDQKSYTDIWVKEQ</sequence>
<feature type="repeat" description="TPR" evidence="8">
    <location>
        <begin position="109"/>
        <end position="142"/>
    </location>
</feature>
<dbReference type="Gene3D" id="3.40.50.2000">
    <property type="entry name" value="Glycogen Phosphorylase B"/>
    <property type="match status" value="1"/>
</dbReference>
<comment type="similarity">
    <text evidence="2">Belongs to the glycosyltransferase 41 family. O-GlcNAc transferase subfamily.</text>
</comment>
<evidence type="ECO:0000256" key="2">
    <source>
        <dbReference type="ARBA" id="ARBA00005386"/>
    </source>
</evidence>
<keyword evidence="5" id="KW-0808">Transferase</keyword>
<dbReference type="RefSeq" id="WP_160933095.1">
    <property type="nucleotide sequence ID" value="NZ_WWEU01000016.1"/>
</dbReference>
<name>A0A6L8LZS8_9VIBR</name>
<dbReference type="Pfam" id="PF00515">
    <property type="entry name" value="TPR_1"/>
    <property type="match status" value="1"/>
</dbReference>
<feature type="repeat" description="TPR" evidence="8">
    <location>
        <begin position="75"/>
        <end position="108"/>
    </location>
</feature>
<dbReference type="GO" id="GO:0097363">
    <property type="term" value="F:protein O-acetylglucosaminyltransferase activity"/>
    <property type="evidence" value="ECO:0007669"/>
    <property type="project" value="UniProtKB-EC"/>
</dbReference>
<dbReference type="SUPFAM" id="SSF48452">
    <property type="entry name" value="TPR-like"/>
    <property type="match status" value="1"/>
</dbReference>
<feature type="domain" description="O-GlcNAc transferase C-terminal" evidence="9">
    <location>
        <begin position="452"/>
        <end position="638"/>
    </location>
</feature>
<dbReference type="Pfam" id="PF13414">
    <property type="entry name" value="TPR_11"/>
    <property type="match status" value="1"/>
</dbReference>
<evidence type="ECO:0000313" key="11">
    <source>
        <dbReference type="Proteomes" id="UP000478571"/>
    </source>
</evidence>
<dbReference type="Proteomes" id="UP000478571">
    <property type="component" value="Unassembled WGS sequence"/>
</dbReference>
<gene>
    <name evidence="10" type="ORF">GTG28_20515</name>
</gene>
<keyword evidence="4" id="KW-0328">Glycosyltransferase</keyword>
<dbReference type="PROSITE" id="PS50005">
    <property type="entry name" value="TPR"/>
    <property type="match status" value="5"/>
</dbReference>
<dbReference type="AlphaFoldDB" id="A0A6L8LZS8"/>
<keyword evidence="11" id="KW-1185">Reference proteome</keyword>
<dbReference type="EC" id="2.4.1.255" evidence="3"/>
<evidence type="ECO:0000256" key="8">
    <source>
        <dbReference type="PROSITE-ProRule" id="PRU00339"/>
    </source>
</evidence>
<keyword evidence="7 8" id="KW-0802">TPR repeat</keyword>
<feature type="repeat" description="TPR" evidence="8">
    <location>
        <begin position="177"/>
        <end position="210"/>
    </location>
</feature>
<keyword evidence="6" id="KW-0677">Repeat</keyword>
<dbReference type="UniPathway" id="UPA00378"/>
<dbReference type="Gene3D" id="1.25.40.10">
    <property type="entry name" value="Tetratricopeptide repeat domain"/>
    <property type="match status" value="5"/>
</dbReference>